<keyword evidence="4 9" id="KW-0812">Transmembrane</keyword>
<dbReference type="PANTHER" id="PTHR43773:SF1">
    <property type="entry name" value="MAGNESIUM TRANSPORTER MGTE"/>
    <property type="match status" value="1"/>
</dbReference>
<comment type="caution">
    <text evidence="9">Lacks conserved residue(s) required for the propagation of feature annotation.</text>
</comment>
<proteinExistence type="inferred from homology"/>
<dbReference type="InterPro" id="IPR038076">
    <property type="entry name" value="MgtE_N_sf"/>
</dbReference>
<dbReference type="AlphaFoldDB" id="A0A1M4SH76"/>
<dbReference type="InterPro" id="IPR006668">
    <property type="entry name" value="Mg_transptr_MgtE_intracell_dom"/>
</dbReference>
<dbReference type="SUPFAM" id="SSF54631">
    <property type="entry name" value="CBS-domain pair"/>
    <property type="match status" value="1"/>
</dbReference>
<feature type="domain" description="CBS" evidence="10">
    <location>
        <begin position="136"/>
        <end position="198"/>
    </location>
</feature>
<dbReference type="Pfam" id="PF00571">
    <property type="entry name" value="CBS"/>
    <property type="match status" value="2"/>
</dbReference>
<dbReference type="InterPro" id="IPR000644">
    <property type="entry name" value="CBS_dom"/>
</dbReference>
<gene>
    <name evidence="11" type="ORF">SAMN02745249_00179</name>
</gene>
<reference evidence="12" key="1">
    <citation type="submission" date="2016-11" db="EMBL/GenBank/DDBJ databases">
        <authorList>
            <person name="Varghese N."/>
            <person name="Submissions S."/>
        </authorList>
    </citation>
    <scope>NUCLEOTIDE SEQUENCE [LARGE SCALE GENOMIC DNA]</scope>
    <source>
        <strain evidence="12">DSM 15692</strain>
    </source>
</reference>
<dbReference type="Gene3D" id="1.25.60.10">
    <property type="entry name" value="MgtE N-terminal domain-like"/>
    <property type="match status" value="1"/>
</dbReference>
<dbReference type="Pfam" id="PF03448">
    <property type="entry name" value="MgtE_N"/>
    <property type="match status" value="1"/>
</dbReference>
<keyword evidence="5 9" id="KW-0460">Magnesium</keyword>
<feature type="transmembrane region" description="Helical" evidence="9">
    <location>
        <begin position="286"/>
        <end position="306"/>
    </location>
</feature>
<evidence type="ECO:0000256" key="3">
    <source>
        <dbReference type="ARBA" id="ARBA00022448"/>
    </source>
</evidence>
<keyword evidence="6 9" id="KW-1133">Transmembrane helix</keyword>
<evidence type="ECO:0000256" key="9">
    <source>
        <dbReference type="RuleBase" id="RU362011"/>
    </source>
</evidence>
<evidence type="ECO:0000256" key="4">
    <source>
        <dbReference type="ARBA" id="ARBA00022692"/>
    </source>
</evidence>
<evidence type="ECO:0000256" key="8">
    <source>
        <dbReference type="PROSITE-ProRule" id="PRU00703"/>
    </source>
</evidence>
<keyword evidence="8" id="KW-0129">CBS domain</keyword>
<dbReference type="InterPro" id="IPR046342">
    <property type="entry name" value="CBS_dom_sf"/>
</dbReference>
<dbReference type="InterPro" id="IPR006669">
    <property type="entry name" value="MgtE_transporter"/>
</dbReference>
<feature type="transmembrane region" description="Helical" evidence="9">
    <location>
        <begin position="388"/>
        <end position="413"/>
    </location>
</feature>
<dbReference type="GO" id="GO:0046872">
    <property type="term" value="F:metal ion binding"/>
    <property type="evidence" value="ECO:0007669"/>
    <property type="project" value="UniProtKB-KW"/>
</dbReference>
<dbReference type="InterPro" id="IPR036739">
    <property type="entry name" value="SLC41_membr_dom_sf"/>
</dbReference>
<evidence type="ECO:0000313" key="12">
    <source>
        <dbReference type="Proteomes" id="UP000184128"/>
    </source>
</evidence>
<comment type="subunit">
    <text evidence="9">Homodimer.</text>
</comment>
<dbReference type="Pfam" id="PF01769">
    <property type="entry name" value="MgtE"/>
    <property type="match status" value="1"/>
</dbReference>
<feature type="domain" description="CBS" evidence="10">
    <location>
        <begin position="200"/>
        <end position="256"/>
    </location>
</feature>
<dbReference type="Gene3D" id="3.10.580.10">
    <property type="entry name" value="CBS-domain"/>
    <property type="match status" value="1"/>
</dbReference>
<protein>
    <recommendedName>
        <fullName evidence="9">Magnesium transporter MgtE</fullName>
    </recommendedName>
</protein>
<dbReference type="SUPFAM" id="SSF158791">
    <property type="entry name" value="MgtE N-terminal domain-like"/>
    <property type="match status" value="1"/>
</dbReference>
<name>A0A1M4SH76_9LACT</name>
<comment type="subcellular location">
    <subcellularLocation>
        <location evidence="9">Cell membrane</location>
        <topology evidence="9">Multi-pass membrane protein</topology>
    </subcellularLocation>
    <subcellularLocation>
        <location evidence="1">Membrane</location>
        <topology evidence="1">Multi-pass membrane protein</topology>
    </subcellularLocation>
</comment>
<evidence type="ECO:0000259" key="10">
    <source>
        <dbReference type="PROSITE" id="PS51371"/>
    </source>
</evidence>
<sequence length="451" mass="50684">MNREEYYDQIYKAIKREEREEFRDLFLKLHERDQVEVFHLLYPEKKVKITEFLMPVEFAELFDDMDFDDQLAAFYYLPSTYLQNVFSFIADDNVVQFISQLDEEKRQQALDIMKPEDLQAIESLLKQKLGTAGALMTTELIRVTTEDTADDVIADMRLIGAQAETIYYIYVVNPSNQLTGVLSLRDLLLSPGDTKVKEIMNTQTIYVSQEMDQEDVARIIQEYDLLAVPVVNDDNILLGIVTVDDVLDVIHDEMTEDFHRFGGISSIDEEEGPEGETILQMTRKRLPWIIILIFLGLISANLISAFEDTLAQVVALAAFMPIILDSAGNVGTQSLAVSVRRLTLNEENEESFWKMLGKEFGSGVLIGLASAITIGVLSYFLYGSVTLSIIIGSALLMTLSLSTVIGSVVPTLFDKVGIDPAVASGPFITTINDTFALVVYFSLATYFIHHL</sequence>
<dbReference type="GO" id="GO:0015095">
    <property type="term" value="F:magnesium ion transmembrane transporter activity"/>
    <property type="evidence" value="ECO:0007669"/>
    <property type="project" value="UniProtKB-UniRule"/>
</dbReference>
<evidence type="ECO:0000256" key="2">
    <source>
        <dbReference type="ARBA" id="ARBA00009749"/>
    </source>
</evidence>
<organism evidence="11 12">
    <name type="scientific">Atopostipes suicloacalis DSM 15692</name>
    <dbReference type="NCBI Taxonomy" id="1121025"/>
    <lineage>
        <taxon>Bacteria</taxon>
        <taxon>Bacillati</taxon>
        <taxon>Bacillota</taxon>
        <taxon>Bacilli</taxon>
        <taxon>Lactobacillales</taxon>
        <taxon>Carnobacteriaceae</taxon>
        <taxon>Atopostipes</taxon>
    </lineage>
</organism>
<dbReference type="SMART" id="SM00924">
    <property type="entry name" value="MgtE_N"/>
    <property type="match status" value="1"/>
</dbReference>
<dbReference type="InterPro" id="IPR006667">
    <property type="entry name" value="SLC41_membr_dom"/>
</dbReference>
<dbReference type="PANTHER" id="PTHR43773">
    <property type="entry name" value="MAGNESIUM TRANSPORTER MGTE"/>
    <property type="match status" value="1"/>
</dbReference>
<dbReference type="NCBIfam" id="TIGR00400">
    <property type="entry name" value="mgtE"/>
    <property type="match status" value="1"/>
</dbReference>
<keyword evidence="12" id="KW-1185">Reference proteome</keyword>
<evidence type="ECO:0000256" key="6">
    <source>
        <dbReference type="ARBA" id="ARBA00022989"/>
    </source>
</evidence>
<dbReference type="EMBL" id="FQUF01000003">
    <property type="protein sequence ID" value="SHE31551.1"/>
    <property type="molecule type" value="Genomic_DNA"/>
</dbReference>
<keyword evidence="3 9" id="KW-0813">Transport</keyword>
<feature type="transmembrane region" description="Helical" evidence="9">
    <location>
        <begin position="360"/>
        <end position="382"/>
    </location>
</feature>
<dbReference type="SMART" id="SM00116">
    <property type="entry name" value="CBS"/>
    <property type="match status" value="2"/>
</dbReference>
<dbReference type="RefSeq" id="WP_234945765.1">
    <property type="nucleotide sequence ID" value="NZ_FQUF01000003.1"/>
</dbReference>
<dbReference type="CDD" id="cd04606">
    <property type="entry name" value="CBS_pair_Mg_transporter"/>
    <property type="match status" value="1"/>
</dbReference>
<evidence type="ECO:0000256" key="5">
    <source>
        <dbReference type="ARBA" id="ARBA00022842"/>
    </source>
</evidence>
<keyword evidence="9" id="KW-0479">Metal-binding</keyword>
<evidence type="ECO:0000256" key="1">
    <source>
        <dbReference type="ARBA" id="ARBA00004141"/>
    </source>
</evidence>
<comment type="similarity">
    <text evidence="2 9">Belongs to the SLC41A transporter family.</text>
</comment>
<dbReference type="PROSITE" id="PS51371">
    <property type="entry name" value="CBS"/>
    <property type="match status" value="2"/>
</dbReference>
<evidence type="ECO:0000313" key="11">
    <source>
        <dbReference type="EMBL" id="SHE31551.1"/>
    </source>
</evidence>
<dbReference type="Gene3D" id="1.10.357.20">
    <property type="entry name" value="SLC41 divalent cation transporters, integral membrane domain"/>
    <property type="match status" value="1"/>
</dbReference>
<dbReference type="Proteomes" id="UP000184128">
    <property type="component" value="Unassembled WGS sequence"/>
</dbReference>
<evidence type="ECO:0000256" key="7">
    <source>
        <dbReference type="ARBA" id="ARBA00023136"/>
    </source>
</evidence>
<feature type="transmembrane region" description="Helical" evidence="9">
    <location>
        <begin position="425"/>
        <end position="448"/>
    </location>
</feature>
<accession>A0A1M4SH76</accession>
<dbReference type="STRING" id="1121025.SAMN02745249_00179"/>
<keyword evidence="9" id="KW-1003">Cell membrane</keyword>
<keyword evidence="7 9" id="KW-0472">Membrane</keyword>
<dbReference type="SUPFAM" id="SSF161093">
    <property type="entry name" value="MgtE membrane domain-like"/>
    <property type="match status" value="1"/>
</dbReference>
<comment type="function">
    <text evidence="9">Acts as a magnesium transporter.</text>
</comment>
<dbReference type="GO" id="GO:0005886">
    <property type="term" value="C:plasma membrane"/>
    <property type="evidence" value="ECO:0007669"/>
    <property type="project" value="UniProtKB-SubCell"/>
</dbReference>